<name>A0A2K2D8S1_BRADI</name>
<dbReference type="EnsemblPlants" id="PNT70669">
    <property type="protein sequence ID" value="PNT70669"/>
    <property type="gene ID" value="BRADI_2g15565v3"/>
</dbReference>
<dbReference type="Proteomes" id="UP000008810">
    <property type="component" value="Chromosome 2"/>
</dbReference>
<dbReference type="InParanoid" id="A0A2K2D8S1"/>
<dbReference type="AlphaFoldDB" id="A0A2K2D8S1"/>
<proteinExistence type="predicted"/>
<keyword evidence="3" id="KW-1185">Reference proteome</keyword>
<accession>A0A2K2D8S1</accession>
<reference evidence="1" key="2">
    <citation type="submission" date="2017-06" db="EMBL/GenBank/DDBJ databases">
        <title>WGS assembly of Brachypodium distachyon.</title>
        <authorList>
            <consortium name="The International Brachypodium Initiative"/>
            <person name="Lucas S."/>
            <person name="Harmon-Smith M."/>
            <person name="Lail K."/>
            <person name="Tice H."/>
            <person name="Grimwood J."/>
            <person name="Bruce D."/>
            <person name="Barry K."/>
            <person name="Shu S."/>
            <person name="Lindquist E."/>
            <person name="Wang M."/>
            <person name="Pitluck S."/>
            <person name="Vogel J.P."/>
            <person name="Garvin D.F."/>
            <person name="Mockler T.C."/>
            <person name="Schmutz J."/>
            <person name="Rokhsar D."/>
            <person name="Bevan M.W."/>
        </authorList>
    </citation>
    <scope>NUCLEOTIDE SEQUENCE</scope>
    <source>
        <strain evidence="1">Bd21</strain>
    </source>
</reference>
<evidence type="ECO:0000313" key="3">
    <source>
        <dbReference type="Proteomes" id="UP000008810"/>
    </source>
</evidence>
<organism evidence="1">
    <name type="scientific">Brachypodium distachyon</name>
    <name type="common">Purple false brome</name>
    <name type="synonym">Trachynia distachya</name>
    <dbReference type="NCBI Taxonomy" id="15368"/>
    <lineage>
        <taxon>Eukaryota</taxon>
        <taxon>Viridiplantae</taxon>
        <taxon>Streptophyta</taxon>
        <taxon>Embryophyta</taxon>
        <taxon>Tracheophyta</taxon>
        <taxon>Spermatophyta</taxon>
        <taxon>Magnoliopsida</taxon>
        <taxon>Liliopsida</taxon>
        <taxon>Poales</taxon>
        <taxon>Poaceae</taxon>
        <taxon>BOP clade</taxon>
        <taxon>Pooideae</taxon>
        <taxon>Stipodae</taxon>
        <taxon>Brachypodieae</taxon>
        <taxon>Brachypodium</taxon>
    </lineage>
</organism>
<reference evidence="1 2" key="1">
    <citation type="journal article" date="2010" name="Nature">
        <title>Genome sequencing and analysis of the model grass Brachypodium distachyon.</title>
        <authorList>
            <consortium name="International Brachypodium Initiative"/>
        </authorList>
    </citation>
    <scope>NUCLEOTIDE SEQUENCE [LARGE SCALE GENOMIC DNA]</scope>
    <source>
        <strain evidence="1 2">Bd21</strain>
    </source>
</reference>
<gene>
    <name evidence="1" type="ORF">BRADI_2g15565v3</name>
</gene>
<evidence type="ECO:0000313" key="2">
    <source>
        <dbReference type="EnsemblPlants" id="PNT70669"/>
    </source>
</evidence>
<protein>
    <submittedName>
        <fullName evidence="1 2">Uncharacterized protein</fullName>
    </submittedName>
</protein>
<dbReference type="Gramene" id="PNT70669">
    <property type="protein sequence ID" value="PNT70669"/>
    <property type="gene ID" value="BRADI_2g15565v3"/>
</dbReference>
<sequence length="116" mass="13420">MHILLFSSLRQSQIFFLLGRQIDFFCRTLHIYRLQNDVKTGVIGECLLTGWGQMSLSNRVRIPFLCWCHVMSCNCIRGQTSFRLHHFIILKRTQSPAASRCCLLLVLPPNSHGSRE</sequence>
<reference evidence="2" key="3">
    <citation type="submission" date="2018-08" db="UniProtKB">
        <authorList>
            <consortium name="EnsemblPlants"/>
        </authorList>
    </citation>
    <scope>IDENTIFICATION</scope>
    <source>
        <strain evidence="2">cv. Bd21</strain>
    </source>
</reference>
<evidence type="ECO:0000313" key="1">
    <source>
        <dbReference type="EMBL" id="PNT70669.1"/>
    </source>
</evidence>
<dbReference type="EMBL" id="CM000881">
    <property type="protein sequence ID" value="PNT70669.1"/>
    <property type="molecule type" value="Genomic_DNA"/>
</dbReference>